<accession>A0A816SAW9</accession>
<dbReference type="SUPFAM" id="SSF56112">
    <property type="entry name" value="Protein kinase-like (PK-like)"/>
    <property type="match status" value="1"/>
</dbReference>
<dbReference type="Gramene" id="CDX99149">
    <property type="protein sequence ID" value="CDX99149"/>
    <property type="gene ID" value="GSBRNA2T00107309001"/>
</dbReference>
<proteinExistence type="predicted"/>
<keyword evidence="1" id="KW-0472">Membrane</keyword>
<dbReference type="AlphaFoldDB" id="A0A816SAW9"/>
<dbReference type="EMBL" id="HG994360">
    <property type="protein sequence ID" value="CAF2085646.1"/>
    <property type="molecule type" value="Genomic_DNA"/>
</dbReference>
<evidence type="ECO:0000313" key="2">
    <source>
        <dbReference type="EMBL" id="CAF2085646.1"/>
    </source>
</evidence>
<name>A0A816SAW9_BRANA</name>
<dbReference type="Proteomes" id="UP001295469">
    <property type="component" value="Chromosome A06"/>
</dbReference>
<dbReference type="OMA" id="ICCGRFI"/>
<dbReference type="InterPro" id="IPR011009">
    <property type="entry name" value="Kinase-like_dom_sf"/>
</dbReference>
<reference evidence="2" key="1">
    <citation type="submission" date="2021-01" db="EMBL/GenBank/DDBJ databases">
        <authorList>
            <consortium name="Genoscope - CEA"/>
            <person name="William W."/>
        </authorList>
    </citation>
    <scope>NUCLEOTIDE SEQUENCE</scope>
</reference>
<feature type="transmembrane region" description="Helical" evidence="1">
    <location>
        <begin position="47"/>
        <end position="65"/>
    </location>
</feature>
<gene>
    <name evidence="2" type="ORF">DARMORV10_A06P21270.1</name>
</gene>
<evidence type="ECO:0000256" key="1">
    <source>
        <dbReference type="SAM" id="Phobius"/>
    </source>
</evidence>
<sequence length="85" mass="9785">MVGETGTLGYMAPFFMIKPYNRRCNVYSFGICCGRFIVVLLHPDLAFADVISAFIKIFVFLFNWFKHNLRPVILRCCPTSLSSIR</sequence>
<organism evidence="2">
    <name type="scientific">Brassica napus</name>
    <name type="common">Rape</name>
    <dbReference type="NCBI Taxonomy" id="3708"/>
    <lineage>
        <taxon>Eukaryota</taxon>
        <taxon>Viridiplantae</taxon>
        <taxon>Streptophyta</taxon>
        <taxon>Embryophyta</taxon>
        <taxon>Tracheophyta</taxon>
        <taxon>Spermatophyta</taxon>
        <taxon>Magnoliopsida</taxon>
        <taxon>eudicotyledons</taxon>
        <taxon>Gunneridae</taxon>
        <taxon>Pentapetalae</taxon>
        <taxon>rosids</taxon>
        <taxon>malvids</taxon>
        <taxon>Brassicales</taxon>
        <taxon>Brassicaceae</taxon>
        <taxon>Brassiceae</taxon>
        <taxon>Brassica</taxon>
    </lineage>
</organism>
<feature type="transmembrane region" description="Helical" evidence="1">
    <location>
        <begin position="24"/>
        <end position="41"/>
    </location>
</feature>
<keyword evidence="1" id="KW-1133">Transmembrane helix</keyword>
<protein>
    <submittedName>
        <fullName evidence="2">(rape) hypothetical protein</fullName>
    </submittedName>
</protein>
<keyword evidence="1" id="KW-0812">Transmembrane</keyword>